<dbReference type="GeneID" id="62160923"/>
<dbReference type="PANTHER" id="PTHR43115:SF4">
    <property type="entry name" value="DEHYDROGENASE_REDUCTASE SDR FAMILY MEMBER 11"/>
    <property type="match status" value="1"/>
</dbReference>
<dbReference type="PANTHER" id="PTHR43115">
    <property type="entry name" value="DEHYDROGENASE/REDUCTASE SDR FAMILY MEMBER 11"/>
    <property type="match status" value="1"/>
</dbReference>
<dbReference type="AlphaFoldDB" id="A0A9P6I7S1"/>
<keyword evidence="4" id="KW-1185">Reference proteome</keyword>
<dbReference type="InterPro" id="IPR036291">
    <property type="entry name" value="NAD(P)-bd_dom_sf"/>
</dbReference>
<name>A0A9P6I7S1_9PEZI</name>
<evidence type="ECO:0000256" key="1">
    <source>
        <dbReference type="ARBA" id="ARBA00006484"/>
    </source>
</evidence>
<protein>
    <submittedName>
        <fullName evidence="3">Short chain dehydrogenase reductase</fullName>
    </submittedName>
</protein>
<dbReference type="PRINTS" id="PR00081">
    <property type="entry name" value="GDHRDH"/>
</dbReference>
<keyword evidence="2" id="KW-0560">Oxidoreductase</keyword>
<dbReference type="RefSeq" id="XP_038746891.1">
    <property type="nucleotide sequence ID" value="XM_038887849.1"/>
</dbReference>
<dbReference type="Pfam" id="PF00106">
    <property type="entry name" value="adh_short"/>
    <property type="match status" value="1"/>
</dbReference>
<dbReference type="InterPro" id="IPR002347">
    <property type="entry name" value="SDR_fam"/>
</dbReference>
<accession>A0A9P6I7S1</accession>
<proteinExistence type="inferred from homology"/>
<reference evidence="3" key="1">
    <citation type="submission" date="2020-03" db="EMBL/GenBank/DDBJ databases">
        <authorList>
            <person name="He L."/>
        </authorList>
    </citation>
    <scope>NUCLEOTIDE SEQUENCE</scope>
    <source>
        <strain evidence="3">CkLH20</strain>
    </source>
</reference>
<dbReference type="OrthoDB" id="1933717at2759"/>
<dbReference type="Gene3D" id="3.40.50.720">
    <property type="entry name" value="NAD(P)-binding Rossmann-like Domain"/>
    <property type="match status" value="1"/>
</dbReference>
<comment type="caution">
    <text evidence="3">The sequence shown here is derived from an EMBL/GenBank/DDBJ whole genome shotgun (WGS) entry which is preliminary data.</text>
</comment>
<dbReference type="SUPFAM" id="SSF51735">
    <property type="entry name" value="NAD(P)-binding Rossmann-fold domains"/>
    <property type="match status" value="1"/>
</dbReference>
<sequence length="297" mass="31568">MASLPPDHFVKTLQFTKRVHRDVYPAIDPSNPDLALPGKVVIVTGASRGIGGNGLVPAFAKAGVKAIVLVARSADRLHAVAAHAKTLNPALETLVCPTDITDEAAVKALFEQVRGAYGHADVLVNNAAVCPTGSLTETEPKAWWGDLATNITATYYPTHHFLLSLPSTSHGEILNIATAAHTVLPTMSSYFLSKLASLQLSAFVAAENPNVTAISVHPGLVATEMTLDMFRPFAFDTPALVGGTAVWLCGERARFLGGRFVACNWDVEDLEARREEVVGEGLLTVGITGRFGAELFE</sequence>
<reference evidence="3" key="2">
    <citation type="submission" date="2020-11" db="EMBL/GenBank/DDBJ databases">
        <title>Whole genome sequencing of Colletotrichum sp.</title>
        <authorList>
            <person name="Li H."/>
        </authorList>
    </citation>
    <scope>NUCLEOTIDE SEQUENCE</scope>
    <source>
        <strain evidence="3">CkLH20</strain>
    </source>
</reference>
<evidence type="ECO:0000313" key="4">
    <source>
        <dbReference type="Proteomes" id="UP000781932"/>
    </source>
</evidence>
<dbReference type="EMBL" id="JAATWM020000014">
    <property type="protein sequence ID" value="KAF9877430.1"/>
    <property type="molecule type" value="Genomic_DNA"/>
</dbReference>
<organism evidence="3 4">
    <name type="scientific">Colletotrichum karsti</name>
    <dbReference type="NCBI Taxonomy" id="1095194"/>
    <lineage>
        <taxon>Eukaryota</taxon>
        <taxon>Fungi</taxon>
        <taxon>Dikarya</taxon>
        <taxon>Ascomycota</taxon>
        <taxon>Pezizomycotina</taxon>
        <taxon>Sordariomycetes</taxon>
        <taxon>Hypocreomycetidae</taxon>
        <taxon>Glomerellales</taxon>
        <taxon>Glomerellaceae</taxon>
        <taxon>Colletotrichum</taxon>
        <taxon>Colletotrichum boninense species complex</taxon>
    </lineage>
</organism>
<dbReference type="CDD" id="cd05233">
    <property type="entry name" value="SDR_c"/>
    <property type="match status" value="1"/>
</dbReference>
<gene>
    <name evidence="3" type="ORF">CkaCkLH20_05130</name>
</gene>
<evidence type="ECO:0000256" key="2">
    <source>
        <dbReference type="ARBA" id="ARBA00023002"/>
    </source>
</evidence>
<evidence type="ECO:0000313" key="3">
    <source>
        <dbReference type="EMBL" id="KAF9877430.1"/>
    </source>
</evidence>
<dbReference type="Proteomes" id="UP000781932">
    <property type="component" value="Unassembled WGS sequence"/>
</dbReference>
<dbReference type="GO" id="GO:0016491">
    <property type="term" value="F:oxidoreductase activity"/>
    <property type="evidence" value="ECO:0007669"/>
    <property type="project" value="UniProtKB-KW"/>
</dbReference>
<comment type="similarity">
    <text evidence="1">Belongs to the short-chain dehydrogenases/reductases (SDR) family.</text>
</comment>